<evidence type="ECO:0000256" key="1">
    <source>
        <dbReference type="SAM" id="MobiDB-lite"/>
    </source>
</evidence>
<dbReference type="EMBL" id="JAUEPP010000002">
    <property type="protein sequence ID" value="KAK3350919.1"/>
    <property type="molecule type" value="Genomic_DNA"/>
</dbReference>
<dbReference type="GeneID" id="87863441"/>
<accession>A0AAE0MUM3</accession>
<dbReference type="RefSeq" id="XP_062684214.1">
    <property type="nucleotide sequence ID" value="XM_062826287.1"/>
</dbReference>
<dbReference type="AlphaFoldDB" id="A0AAE0MUM3"/>
<keyword evidence="3" id="KW-1185">Reference proteome</keyword>
<comment type="caution">
    <text evidence="2">The sequence shown here is derived from an EMBL/GenBank/DDBJ whole genome shotgun (WGS) entry which is preliminary data.</text>
</comment>
<reference evidence="2" key="1">
    <citation type="journal article" date="2023" name="Mol. Phylogenet. Evol.">
        <title>Genome-scale phylogeny and comparative genomics of the fungal order Sordariales.</title>
        <authorList>
            <person name="Hensen N."/>
            <person name="Bonometti L."/>
            <person name="Westerberg I."/>
            <person name="Brannstrom I.O."/>
            <person name="Guillou S."/>
            <person name="Cros-Aarteil S."/>
            <person name="Calhoun S."/>
            <person name="Haridas S."/>
            <person name="Kuo A."/>
            <person name="Mondo S."/>
            <person name="Pangilinan J."/>
            <person name="Riley R."/>
            <person name="LaButti K."/>
            <person name="Andreopoulos B."/>
            <person name="Lipzen A."/>
            <person name="Chen C."/>
            <person name="Yan M."/>
            <person name="Daum C."/>
            <person name="Ng V."/>
            <person name="Clum A."/>
            <person name="Steindorff A."/>
            <person name="Ohm R.A."/>
            <person name="Martin F."/>
            <person name="Silar P."/>
            <person name="Natvig D.O."/>
            <person name="Lalanne C."/>
            <person name="Gautier V."/>
            <person name="Ament-Velasquez S.L."/>
            <person name="Kruys A."/>
            <person name="Hutchinson M.I."/>
            <person name="Powell A.J."/>
            <person name="Barry K."/>
            <person name="Miller A.N."/>
            <person name="Grigoriev I.V."/>
            <person name="Debuchy R."/>
            <person name="Gladieux P."/>
            <person name="Hiltunen Thoren M."/>
            <person name="Johannesson H."/>
        </authorList>
    </citation>
    <scope>NUCLEOTIDE SEQUENCE</scope>
    <source>
        <strain evidence="2">CBS 560.94</strain>
    </source>
</reference>
<reference evidence="2" key="2">
    <citation type="submission" date="2023-06" db="EMBL/GenBank/DDBJ databases">
        <authorList>
            <consortium name="Lawrence Berkeley National Laboratory"/>
            <person name="Haridas S."/>
            <person name="Hensen N."/>
            <person name="Bonometti L."/>
            <person name="Westerberg I."/>
            <person name="Brannstrom I.O."/>
            <person name="Guillou S."/>
            <person name="Cros-Aarteil S."/>
            <person name="Calhoun S."/>
            <person name="Kuo A."/>
            <person name="Mondo S."/>
            <person name="Pangilinan J."/>
            <person name="Riley R."/>
            <person name="Labutti K."/>
            <person name="Andreopoulos B."/>
            <person name="Lipzen A."/>
            <person name="Chen C."/>
            <person name="Yanf M."/>
            <person name="Daum C."/>
            <person name="Ng V."/>
            <person name="Clum A."/>
            <person name="Steindorff A."/>
            <person name="Ohm R."/>
            <person name="Martin F."/>
            <person name="Silar P."/>
            <person name="Natvig D."/>
            <person name="Lalanne C."/>
            <person name="Gautier V."/>
            <person name="Ament-Velasquez S.L."/>
            <person name="Kruys A."/>
            <person name="Hutchinson M.I."/>
            <person name="Powell A.J."/>
            <person name="Barry K."/>
            <person name="Miller A.N."/>
            <person name="Grigoriev I.V."/>
            <person name="Debuchy R."/>
            <person name="Gladieux P."/>
            <person name="Thoren M.H."/>
            <person name="Johannesson H."/>
        </authorList>
    </citation>
    <scope>NUCLEOTIDE SEQUENCE</scope>
    <source>
        <strain evidence="2">CBS 560.94</strain>
    </source>
</reference>
<name>A0AAE0MUM3_9PEZI</name>
<evidence type="ECO:0000313" key="2">
    <source>
        <dbReference type="EMBL" id="KAK3350919.1"/>
    </source>
</evidence>
<protein>
    <submittedName>
        <fullName evidence="2">Uncharacterized protein</fullName>
    </submittedName>
</protein>
<gene>
    <name evidence="2" type="ORF">B0H65DRAFT_456375</name>
</gene>
<organism evidence="2 3">
    <name type="scientific">Neurospora tetraspora</name>
    <dbReference type="NCBI Taxonomy" id="94610"/>
    <lineage>
        <taxon>Eukaryota</taxon>
        <taxon>Fungi</taxon>
        <taxon>Dikarya</taxon>
        <taxon>Ascomycota</taxon>
        <taxon>Pezizomycotina</taxon>
        <taxon>Sordariomycetes</taxon>
        <taxon>Sordariomycetidae</taxon>
        <taxon>Sordariales</taxon>
        <taxon>Sordariaceae</taxon>
        <taxon>Neurospora</taxon>
    </lineage>
</organism>
<proteinExistence type="predicted"/>
<dbReference type="Proteomes" id="UP001278500">
    <property type="component" value="Unassembled WGS sequence"/>
</dbReference>
<feature type="region of interest" description="Disordered" evidence="1">
    <location>
        <begin position="47"/>
        <end position="85"/>
    </location>
</feature>
<sequence>MLGRISIRYGYKPGSRGKGCRKTKMRVFARHGCGNQNVDHLSRAAEPTAWSNTLGPGKPGFEGRGDTGEVTSPYGNTPAEKTSVR</sequence>
<evidence type="ECO:0000313" key="3">
    <source>
        <dbReference type="Proteomes" id="UP001278500"/>
    </source>
</evidence>